<dbReference type="EMBL" id="BMIB01000006">
    <property type="protein sequence ID" value="GGH81822.1"/>
    <property type="molecule type" value="Genomic_DNA"/>
</dbReference>
<dbReference type="Pfam" id="PF04973">
    <property type="entry name" value="NMN_transporter"/>
    <property type="match status" value="1"/>
</dbReference>
<evidence type="ECO:0000256" key="9">
    <source>
        <dbReference type="ARBA" id="ARBA00023136"/>
    </source>
</evidence>
<feature type="transmembrane region" description="Helical" evidence="10">
    <location>
        <begin position="66"/>
        <end position="82"/>
    </location>
</feature>
<keyword evidence="9 10" id="KW-0472">Membrane</keyword>
<dbReference type="RefSeq" id="WP_188958661.1">
    <property type="nucleotide sequence ID" value="NZ_BMIB01000006.1"/>
</dbReference>
<keyword evidence="6" id="KW-1003">Cell membrane</keyword>
<comment type="function">
    <text evidence="1">Required for nicotinamide riboside transport across the inner membrane.</text>
</comment>
<accession>A0A917MZ34</accession>
<feature type="transmembrane region" description="Helical" evidence="10">
    <location>
        <begin position="176"/>
        <end position="195"/>
    </location>
</feature>
<keyword evidence="5" id="KW-0813">Transport</keyword>
<evidence type="ECO:0000256" key="3">
    <source>
        <dbReference type="ARBA" id="ARBA00006669"/>
    </source>
</evidence>
<feature type="transmembrane region" description="Helical" evidence="10">
    <location>
        <begin position="154"/>
        <end position="170"/>
    </location>
</feature>
<dbReference type="PANTHER" id="PTHR36122:SF2">
    <property type="entry name" value="NICOTINAMIDE RIBOSIDE TRANSPORTER PNUC"/>
    <property type="match status" value="1"/>
</dbReference>
<gene>
    <name evidence="11" type="primary">pnuC</name>
    <name evidence="11" type="ORF">GCM10011379_54790</name>
</gene>
<protein>
    <recommendedName>
        <fullName evidence="4">Nicotinamide riboside transporter PnuC</fullName>
    </recommendedName>
</protein>
<evidence type="ECO:0000313" key="12">
    <source>
        <dbReference type="Proteomes" id="UP000627292"/>
    </source>
</evidence>
<evidence type="ECO:0000256" key="10">
    <source>
        <dbReference type="SAM" id="Phobius"/>
    </source>
</evidence>
<evidence type="ECO:0000256" key="4">
    <source>
        <dbReference type="ARBA" id="ARBA00017522"/>
    </source>
</evidence>
<keyword evidence="8 10" id="KW-1133">Transmembrane helix</keyword>
<feature type="transmembrane region" description="Helical" evidence="10">
    <location>
        <begin position="12"/>
        <end position="32"/>
    </location>
</feature>
<comment type="caution">
    <text evidence="11">The sequence shown here is derived from an EMBL/GenBank/DDBJ whole genome shotgun (WGS) entry which is preliminary data.</text>
</comment>
<dbReference type="AlphaFoldDB" id="A0A917MZ34"/>
<reference evidence="11" key="2">
    <citation type="submission" date="2020-09" db="EMBL/GenBank/DDBJ databases">
        <authorList>
            <person name="Sun Q."/>
            <person name="Zhou Y."/>
        </authorList>
    </citation>
    <scope>NUCLEOTIDE SEQUENCE</scope>
    <source>
        <strain evidence="11">CGMCC 1.15290</strain>
    </source>
</reference>
<evidence type="ECO:0000256" key="8">
    <source>
        <dbReference type="ARBA" id="ARBA00022989"/>
    </source>
</evidence>
<dbReference type="GO" id="GO:0034257">
    <property type="term" value="F:nicotinamide riboside transmembrane transporter activity"/>
    <property type="evidence" value="ECO:0007669"/>
    <property type="project" value="InterPro"/>
</dbReference>
<feature type="transmembrane region" description="Helical" evidence="10">
    <location>
        <begin position="38"/>
        <end position="54"/>
    </location>
</feature>
<name>A0A917MZ34_9BACT</name>
<organism evidence="11 12">
    <name type="scientific">Filimonas zeae</name>
    <dbReference type="NCBI Taxonomy" id="1737353"/>
    <lineage>
        <taxon>Bacteria</taxon>
        <taxon>Pseudomonadati</taxon>
        <taxon>Bacteroidota</taxon>
        <taxon>Chitinophagia</taxon>
        <taxon>Chitinophagales</taxon>
        <taxon>Chitinophagaceae</taxon>
        <taxon>Filimonas</taxon>
    </lineage>
</organism>
<comment type="similarity">
    <text evidence="3">Belongs to the nicotinamide ribonucleoside (NR) uptake permease (TC 4.B.1) family.</text>
</comment>
<dbReference type="NCBIfam" id="TIGR01528">
    <property type="entry name" value="NMN_trans_PnuC"/>
    <property type="match status" value="1"/>
</dbReference>
<proteinExistence type="inferred from homology"/>
<dbReference type="Proteomes" id="UP000627292">
    <property type="component" value="Unassembled WGS sequence"/>
</dbReference>
<evidence type="ECO:0000256" key="7">
    <source>
        <dbReference type="ARBA" id="ARBA00022692"/>
    </source>
</evidence>
<keyword evidence="12" id="KW-1185">Reference proteome</keyword>
<evidence type="ECO:0000313" key="11">
    <source>
        <dbReference type="EMBL" id="GGH81822.1"/>
    </source>
</evidence>
<dbReference type="PANTHER" id="PTHR36122">
    <property type="entry name" value="NICOTINAMIDE RIBOSIDE TRANSPORTER PNUC"/>
    <property type="match status" value="1"/>
</dbReference>
<keyword evidence="7 10" id="KW-0812">Transmembrane</keyword>
<evidence type="ECO:0000256" key="6">
    <source>
        <dbReference type="ARBA" id="ARBA00022475"/>
    </source>
</evidence>
<evidence type="ECO:0000256" key="2">
    <source>
        <dbReference type="ARBA" id="ARBA00004651"/>
    </source>
</evidence>
<evidence type="ECO:0000256" key="5">
    <source>
        <dbReference type="ARBA" id="ARBA00022448"/>
    </source>
</evidence>
<reference evidence="11" key="1">
    <citation type="journal article" date="2014" name="Int. J. Syst. Evol. Microbiol.">
        <title>Complete genome sequence of Corynebacterium casei LMG S-19264T (=DSM 44701T), isolated from a smear-ripened cheese.</title>
        <authorList>
            <consortium name="US DOE Joint Genome Institute (JGI-PGF)"/>
            <person name="Walter F."/>
            <person name="Albersmeier A."/>
            <person name="Kalinowski J."/>
            <person name="Ruckert C."/>
        </authorList>
    </citation>
    <scope>NUCLEOTIDE SEQUENCE</scope>
    <source>
        <strain evidence="11">CGMCC 1.15290</strain>
    </source>
</reference>
<comment type="subcellular location">
    <subcellularLocation>
        <location evidence="2">Cell membrane</location>
        <topology evidence="2">Multi-pass membrane protein</topology>
    </subcellularLocation>
</comment>
<evidence type="ECO:0000256" key="1">
    <source>
        <dbReference type="ARBA" id="ARBA00002672"/>
    </source>
</evidence>
<dbReference type="InterPro" id="IPR006419">
    <property type="entry name" value="NMN_transpt_PnuC"/>
</dbReference>
<sequence length="205" mass="23659">MEELIHRFMEGLRATTLPEGIAVLTGIASVYFSRSANILVYPFGVISTAIYVYISFAGGLYAEGGLNVYYVVMNIIGWYMWLQKDTTGEKVLKITVSNRRDWQQQLLFFGGMWLLLYEILARFTNSTVPVEDALASAAAYTGMLLMNRKKVENWLWWSITNIVSIPLYFIKGYVFTSVQFMVFLTLAISGWITWYRTWKREKEMA</sequence>
<dbReference type="GO" id="GO:0005886">
    <property type="term" value="C:plasma membrane"/>
    <property type="evidence" value="ECO:0007669"/>
    <property type="project" value="UniProtKB-SubCell"/>
</dbReference>